<dbReference type="InterPro" id="IPR003597">
    <property type="entry name" value="Ig_C1-set"/>
</dbReference>
<sequence length="302" mass="33446">MSVLGVCSLFHLFQVILPQPIMSLSPPVQAHPAGSLAKFSCRIGSTIAQTVFWYKQRERNDMKLVYTAAKFLSAKGRFSSEIHEKEGNYSLLIANAQRNDSGIYYCATHDYKLGRIFAKGSKLVITEGSPSIFLLIPPQDVITSMERIPLLCLVRGLNPDSFPVRWNVPGRDTEGQSDSATIEPDGTYTIRSYTSLLVDSWGSGTPCVCAVQINASELLLSESVSSHRVADTLLSAFCIFTMSGILAALLLLGFFFVVLRRSFRKRQTGIMNSDDELAVSRSQHQNKETIYADLAIKEDFTL</sequence>
<keyword evidence="4" id="KW-0732">Signal</keyword>
<dbReference type="InterPro" id="IPR036179">
    <property type="entry name" value="Ig-like_dom_sf"/>
</dbReference>
<keyword evidence="2" id="KW-0325">Glycoprotein</keyword>
<evidence type="ECO:0000256" key="4">
    <source>
        <dbReference type="SAM" id="SignalP"/>
    </source>
</evidence>
<keyword evidence="3" id="KW-0812">Transmembrane</keyword>
<name>A0A401PUU9_SCYTO</name>
<dbReference type="SMART" id="SM00406">
    <property type="entry name" value="IGv"/>
    <property type="match status" value="1"/>
</dbReference>
<dbReference type="OrthoDB" id="6103117at2759"/>
<dbReference type="Gene3D" id="2.60.40.10">
    <property type="entry name" value="Immunoglobulins"/>
    <property type="match status" value="2"/>
</dbReference>
<evidence type="ECO:0000313" key="6">
    <source>
        <dbReference type="EMBL" id="GCB76920.1"/>
    </source>
</evidence>
<dbReference type="AlphaFoldDB" id="A0A401PUU9"/>
<dbReference type="OMA" id="FSSEIHE"/>
<feature type="chain" id="PRO_5019550304" description="Ig-like domain-containing protein" evidence="4">
    <location>
        <begin position="19"/>
        <end position="302"/>
    </location>
</feature>
<keyword evidence="7" id="KW-1185">Reference proteome</keyword>
<dbReference type="Pfam" id="PF07686">
    <property type="entry name" value="V-set"/>
    <property type="match status" value="1"/>
</dbReference>
<dbReference type="PANTHER" id="PTHR19971">
    <property type="entry name" value="SIGNAL-REGULATORY PROTEIN BETA"/>
    <property type="match status" value="1"/>
</dbReference>
<proteinExistence type="predicted"/>
<accession>A0A401PUU9</accession>
<feature type="domain" description="Ig-like" evidence="5">
    <location>
        <begin position="20"/>
        <end position="106"/>
    </location>
</feature>
<dbReference type="InterPro" id="IPR051755">
    <property type="entry name" value="Ig-like_CS_Receptor"/>
</dbReference>
<dbReference type="InterPro" id="IPR003599">
    <property type="entry name" value="Ig_sub"/>
</dbReference>
<keyword evidence="3" id="KW-0472">Membrane</keyword>
<dbReference type="InterPro" id="IPR007110">
    <property type="entry name" value="Ig-like_dom"/>
</dbReference>
<reference evidence="6 7" key="1">
    <citation type="journal article" date="2018" name="Nat. Ecol. Evol.">
        <title>Shark genomes provide insights into elasmobranch evolution and the origin of vertebrates.</title>
        <authorList>
            <person name="Hara Y"/>
            <person name="Yamaguchi K"/>
            <person name="Onimaru K"/>
            <person name="Kadota M"/>
            <person name="Koyanagi M"/>
            <person name="Keeley SD"/>
            <person name="Tatsumi K"/>
            <person name="Tanaka K"/>
            <person name="Motone F"/>
            <person name="Kageyama Y"/>
            <person name="Nozu R"/>
            <person name="Adachi N"/>
            <person name="Nishimura O"/>
            <person name="Nakagawa R"/>
            <person name="Tanegashima C"/>
            <person name="Kiyatake I"/>
            <person name="Matsumoto R"/>
            <person name="Murakumo K"/>
            <person name="Nishida K"/>
            <person name="Terakita A"/>
            <person name="Kuratani S"/>
            <person name="Sato K"/>
            <person name="Hyodo S Kuraku.S."/>
        </authorList>
    </citation>
    <scope>NUCLEOTIDE SEQUENCE [LARGE SCALE GENOMIC DNA]</scope>
</reference>
<dbReference type="EMBL" id="BFAA01010167">
    <property type="protein sequence ID" value="GCB76920.1"/>
    <property type="molecule type" value="Genomic_DNA"/>
</dbReference>
<evidence type="ECO:0000259" key="5">
    <source>
        <dbReference type="PROSITE" id="PS50835"/>
    </source>
</evidence>
<evidence type="ECO:0000256" key="3">
    <source>
        <dbReference type="SAM" id="Phobius"/>
    </source>
</evidence>
<dbReference type="SUPFAM" id="SSF48726">
    <property type="entry name" value="Immunoglobulin"/>
    <property type="match status" value="2"/>
</dbReference>
<comment type="caution">
    <text evidence="6">The sequence shown here is derived from an EMBL/GenBank/DDBJ whole genome shotgun (WGS) entry which is preliminary data.</text>
</comment>
<gene>
    <name evidence="6" type="ORF">scyTo_0016627</name>
</gene>
<dbReference type="STRING" id="75743.A0A401PUU9"/>
<dbReference type="InterPro" id="IPR013106">
    <property type="entry name" value="Ig_V-set"/>
</dbReference>
<dbReference type="InterPro" id="IPR013783">
    <property type="entry name" value="Ig-like_fold"/>
</dbReference>
<keyword evidence="1" id="KW-1015">Disulfide bond</keyword>
<dbReference type="Pfam" id="PF07654">
    <property type="entry name" value="C1-set"/>
    <property type="match status" value="1"/>
</dbReference>
<feature type="transmembrane region" description="Helical" evidence="3">
    <location>
        <begin position="233"/>
        <end position="259"/>
    </location>
</feature>
<feature type="domain" description="Ig-like" evidence="5">
    <location>
        <begin position="130"/>
        <end position="225"/>
    </location>
</feature>
<dbReference type="SMART" id="SM00409">
    <property type="entry name" value="IG"/>
    <property type="match status" value="1"/>
</dbReference>
<evidence type="ECO:0000256" key="1">
    <source>
        <dbReference type="ARBA" id="ARBA00023157"/>
    </source>
</evidence>
<evidence type="ECO:0000313" key="7">
    <source>
        <dbReference type="Proteomes" id="UP000288216"/>
    </source>
</evidence>
<feature type="signal peptide" evidence="4">
    <location>
        <begin position="1"/>
        <end position="18"/>
    </location>
</feature>
<evidence type="ECO:0000256" key="2">
    <source>
        <dbReference type="ARBA" id="ARBA00023180"/>
    </source>
</evidence>
<keyword evidence="3" id="KW-1133">Transmembrane helix</keyword>
<dbReference type="PROSITE" id="PS50835">
    <property type="entry name" value="IG_LIKE"/>
    <property type="match status" value="2"/>
</dbReference>
<protein>
    <recommendedName>
        <fullName evidence="5">Ig-like domain-containing protein</fullName>
    </recommendedName>
</protein>
<dbReference type="Proteomes" id="UP000288216">
    <property type="component" value="Unassembled WGS sequence"/>
</dbReference>
<organism evidence="6 7">
    <name type="scientific">Scyliorhinus torazame</name>
    <name type="common">Cloudy catshark</name>
    <name type="synonym">Catulus torazame</name>
    <dbReference type="NCBI Taxonomy" id="75743"/>
    <lineage>
        <taxon>Eukaryota</taxon>
        <taxon>Metazoa</taxon>
        <taxon>Chordata</taxon>
        <taxon>Craniata</taxon>
        <taxon>Vertebrata</taxon>
        <taxon>Chondrichthyes</taxon>
        <taxon>Elasmobranchii</taxon>
        <taxon>Galeomorphii</taxon>
        <taxon>Galeoidea</taxon>
        <taxon>Carcharhiniformes</taxon>
        <taxon>Scyliorhinidae</taxon>
        <taxon>Scyliorhinus</taxon>
    </lineage>
</organism>